<protein>
    <submittedName>
        <fullName evidence="2">(rape) hypothetical protein</fullName>
    </submittedName>
</protein>
<evidence type="ECO:0000256" key="1">
    <source>
        <dbReference type="SAM" id="MobiDB-lite"/>
    </source>
</evidence>
<name>A0A816T108_BRANA</name>
<feature type="compositionally biased region" description="Acidic residues" evidence="1">
    <location>
        <begin position="79"/>
        <end position="88"/>
    </location>
</feature>
<feature type="non-terminal residue" evidence="2">
    <location>
        <position position="1"/>
    </location>
</feature>
<organism evidence="2">
    <name type="scientific">Brassica napus</name>
    <name type="common">Rape</name>
    <dbReference type="NCBI Taxonomy" id="3708"/>
    <lineage>
        <taxon>Eukaryota</taxon>
        <taxon>Viridiplantae</taxon>
        <taxon>Streptophyta</taxon>
        <taxon>Embryophyta</taxon>
        <taxon>Tracheophyta</taxon>
        <taxon>Spermatophyta</taxon>
        <taxon>Magnoliopsida</taxon>
        <taxon>eudicotyledons</taxon>
        <taxon>Gunneridae</taxon>
        <taxon>Pentapetalae</taxon>
        <taxon>rosids</taxon>
        <taxon>malvids</taxon>
        <taxon>Brassicales</taxon>
        <taxon>Brassicaceae</taxon>
        <taxon>Brassiceae</taxon>
        <taxon>Brassica</taxon>
    </lineage>
</organism>
<accession>A0A816T108</accession>
<evidence type="ECO:0000313" key="2">
    <source>
        <dbReference type="EMBL" id="CAF2091919.1"/>
    </source>
</evidence>
<proteinExistence type="predicted"/>
<feature type="region of interest" description="Disordered" evidence="1">
    <location>
        <begin position="78"/>
        <end position="109"/>
    </location>
</feature>
<sequence>MPEFSNSGKAKTDRMGNLLGQVHVLNGDEARNKKREEGIKREGGSLRRQWIKCRRGGLKPRSLFTLGAQARENLLLHPEEEEEAEAMPEEGKQVVEPSSKLPKKHCFLD</sequence>
<gene>
    <name evidence="2" type="ORF">DARMORV10_A06P48960.1</name>
</gene>
<dbReference type="EMBL" id="HG994360">
    <property type="protein sequence ID" value="CAF2091919.1"/>
    <property type="molecule type" value="Genomic_DNA"/>
</dbReference>
<dbReference type="AlphaFoldDB" id="A0A816T108"/>
<dbReference type="Proteomes" id="UP001295469">
    <property type="component" value="Chromosome A06"/>
</dbReference>
<reference evidence="2" key="1">
    <citation type="submission" date="2021-01" db="EMBL/GenBank/DDBJ databases">
        <authorList>
            <consortium name="Genoscope - CEA"/>
            <person name="William W."/>
        </authorList>
    </citation>
    <scope>NUCLEOTIDE SEQUENCE</scope>
</reference>